<dbReference type="Pfam" id="PF12894">
    <property type="entry name" value="ANAPC4_WD40"/>
    <property type="match status" value="1"/>
</dbReference>
<feature type="domain" description="Anaphase-promoting complex subunit 4-like WD40" evidence="9">
    <location>
        <begin position="157"/>
        <end position="192"/>
    </location>
</feature>
<keyword evidence="11" id="KW-1185">Reference proteome</keyword>
<dbReference type="GO" id="GO:0016567">
    <property type="term" value="P:protein ubiquitination"/>
    <property type="evidence" value="ECO:0007669"/>
    <property type="project" value="UniProtKB-UniPathway"/>
</dbReference>
<dbReference type="InterPro" id="IPR024977">
    <property type="entry name" value="Apc4-like_WD40_dom"/>
</dbReference>
<dbReference type="GO" id="GO:0051301">
    <property type="term" value="P:cell division"/>
    <property type="evidence" value="ECO:0007669"/>
    <property type="project" value="UniProtKB-KW"/>
</dbReference>
<dbReference type="OrthoDB" id="10263272at2759"/>
<dbReference type="SMART" id="SM00320">
    <property type="entry name" value="WD40"/>
    <property type="match status" value="2"/>
</dbReference>
<dbReference type="GO" id="GO:0010997">
    <property type="term" value="F:anaphase-promoting complex binding"/>
    <property type="evidence" value="ECO:0007669"/>
    <property type="project" value="InterPro"/>
</dbReference>
<dbReference type="InterPro" id="IPR033010">
    <property type="entry name" value="Cdc20/Fizzy"/>
</dbReference>
<evidence type="ECO:0000313" key="11">
    <source>
        <dbReference type="Proteomes" id="UP000015453"/>
    </source>
</evidence>
<evidence type="ECO:0000313" key="10">
    <source>
        <dbReference type="EMBL" id="EPS62389.1"/>
    </source>
</evidence>
<proteinExistence type="predicted"/>
<name>S8C6L2_9LAMI</name>
<comment type="function">
    <text evidence="6">Component of the anaphase promoting complex/cyclosome (APC/C), a cell cycle-regulated E3 ubiquitin-protein ligase complex that controls progression through mitosis and the G1 phase of the cell cycle.</text>
</comment>
<accession>S8C6L2</accession>
<evidence type="ECO:0000256" key="5">
    <source>
        <dbReference type="ARBA" id="ARBA00023306"/>
    </source>
</evidence>
<evidence type="ECO:0000256" key="2">
    <source>
        <dbReference type="ARBA" id="ARBA00022618"/>
    </source>
</evidence>
<evidence type="ECO:0000256" key="6">
    <source>
        <dbReference type="ARBA" id="ARBA00023425"/>
    </source>
</evidence>
<dbReference type="GO" id="GO:0005680">
    <property type="term" value="C:anaphase-promoting complex"/>
    <property type="evidence" value="ECO:0007669"/>
    <property type="project" value="TreeGrafter"/>
</dbReference>
<dbReference type="InterPro" id="IPR036322">
    <property type="entry name" value="WD40_repeat_dom_sf"/>
</dbReference>
<gene>
    <name evidence="10" type="ORF">M569_12401</name>
</gene>
<dbReference type="PROSITE" id="PS50082">
    <property type="entry name" value="WD_REPEATS_2"/>
    <property type="match status" value="1"/>
</dbReference>
<evidence type="ECO:0000256" key="3">
    <source>
        <dbReference type="ARBA" id="ARBA00022737"/>
    </source>
</evidence>
<dbReference type="PANTHER" id="PTHR19918:SF8">
    <property type="entry name" value="FI02843P"/>
    <property type="match status" value="1"/>
</dbReference>
<evidence type="ECO:0000256" key="1">
    <source>
        <dbReference type="ARBA" id="ARBA00022574"/>
    </source>
</evidence>
<dbReference type="InterPro" id="IPR001680">
    <property type="entry name" value="WD40_rpt"/>
</dbReference>
<sequence>QEQLLRRRNSRQNWDRFIPNRSAMDFGYAHYMLTERNRGNENNLISRASEAYRKRLAEALGMNRTRILAFKDRPSTVAGNDSSSSSSSTTHRVKPTKPHRKIPQTSERILDAPDILHDYYLNVLDWGSSNLLSISLGSTVYLWNASDGSTSELVTVDEECGPVTSLRWAPDGRNIAVGLNNSEVQLWDSAGGGGRLLRTLRGGHVSRVGSLDWNGHILTTGGMEGRIV</sequence>
<dbReference type="GO" id="GO:0031145">
    <property type="term" value="P:anaphase-promoting complex-dependent catabolic process"/>
    <property type="evidence" value="ECO:0007669"/>
    <property type="project" value="TreeGrafter"/>
</dbReference>
<evidence type="ECO:0000256" key="8">
    <source>
        <dbReference type="SAM" id="MobiDB-lite"/>
    </source>
</evidence>
<dbReference type="EMBL" id="AUSU01006175">
    <property type="protein sequence ID" value="EPS62389.1"/>
    <property type="molecule type" value="Genomic_DNA"/>
</dbReference>
<dbReference type="UniPathway" id="UPA00143"/>
<protein>
    <submittedName>
        <fullName evidence="10">Cell division control 20</fullName>
    </submittedName>
</protein>
<organism evidence="10 11">
    <name type="scientific">Genlisea aurea</name>
    <dbReference type="NCBI Taxonomy" id="192259"/>
    <lineage>
        <taxon>Eukaryota</taxon>
        <taxon>Viridiplantae</taxon>
        <taxon>Streptophyta</taxon>
        <taxon>Embryophyta</taxon>
        <taxon>Tracheophyta</taxon>
        <taxon>Spermatophyta</taxon>
        <taxon>Magnoliopsida</taxon>
        <taxon>eudicotyledons</taxon>
        <taxon>Gunneridae</taxon>
        <taxon>Pentapetalae</taxon>
        <taxon>asterids</taxon>
        <taxon>lamiids</taxon>
        <taxon>Lamiales</taxon>
        <taxon>Lentibulariaceae</taxon>
        <taxon>Genlisea</taxon>
    </lineage>
</organism>
<comment type="caution">
    <text evidence="10">The sequence shown here is derived from an EMBL/GenBank/DDBJ whole genome shotgun (WGS) entry which is preliminary data.</text>
</comment>
<keyword evidence="2 10" id="KW-0132">Cell division</keyword>
<dbReference type="Proteomes" id="UP000015453">
    <property type="component" value="Unassembled WGS sequence"/>
</dbReference>
<evidence type="ECO:0000256" key="4">
    <source>
        <dbReference type="ARBA" id="ARBA00022776"/>
    </source>
</evidence>
<feature type="repeat" description="WD" evidence="7">
    <location>
        <begin position="156"/>
        <end position="188"/>
    </location>
</feature>
<feature type="non-terminal residue" evidence="10">
    <location>
        <position position="228"/>
    </location>
</feature>
<keyword evidence="1 7" id="KW-0853">WD repeat</keyword>
<keyword evidence="5" id="KW-0131">Cell cycle</keyword>
<reference evidence="10 11" key="1">
    <citation type="journal article" date="2013" name="BMC Genomics">
        <title>The miniature genome of a carnivorous plant Genlisea aurea contains a low number of genes and short non-coding sequences.</title>
        <authorList>
            <person name="Leushkin E.V."/>
            <person name="Sutormin R.A."/>
            <person name="Nabieva E.R."/>
            <person name="Penin A.A."/>
            <person name="Kondrashov A.S."/>
            <person name="Logacheva M.D."/>
        </authorList>
    </citation>
    <scope>NUCLEOTIDE SEQUENCE [LARGE SCALE GENOMIC DNA]</scope>
</reference>
<dbReference type="GO" id="GO:1905786">
    <property type="term" value="P:positive regulation of anaphase-promoting complex-dependent catabolic process"/>
    <property type="evidence" value="ECO:0007669"/>
    <property type="project" value="TreeGrafter"/>
</dbReference>
<keyword evidence="4" id="KW-0498">Mitosis</keyword>
<feature type="region of interest" description="Disordered" evidence="8">
    <location>
        <begin position="71"/>
        <end position="106"/>
    </location>
</feature>
<dbReference type="InterPro" id="IPR015943">
    <property type="entry name" value="WD40/YVTN_repeat-like_dom_sf"/>
</dbReference>
<feature type="compositionally biased region" description="Basic residues" evidence="8">
    <location>
        <begin position="91"/>
        <end position="102"/>
    </location>
</feature>
<keyword evidence="3" id="KW-0677">Repeat</keyword>
<evidence type="ECO:0000259" key="9">
    <source>
        <dbReference type="Pfam" id="PF12894"/>
    </source>
</evidence>
<dbReference type="SUPFAM" id="SSF50978">
    <property type="entry name" value="WD40 repeat-like"/>
    <property type="match status" value="1"/>
</dbReference>
<dbReference type="AlphaFoldDB" id="S8C6L2"/>
<dbReference type="PANTHER" id="PTHR19918">
    <property type="entry name" value="CELL DIVISION CYCLE 20 CDC20 FIZZY -RELATED"/>
    <property type="match status" value="1"/>
</dbReference>
<dbReference type="Gene3D" id="2.130.10.10">
    <property type="entry name" value="YVTN repeat-like/Quinoprotein amine dehydrogenase"/>
    <property type="match status" value="1"/>
</dbReference>
<feature type="non-terminal residue" evidence="10">
    <location>
        <position position="1"/>
    </location>
</feature>
<dbReference type="GO" id="GO:1990757">
    <property type="term" value="F:ubiquitin ligase activator activity"/>
    <property type="evidence" value="ECO:0007669"/>
    <property type="project" value="TreeGrafter"/>
</dbReference>
<evidence type="ECO:0000256" key="7">
    <source>
        <dbReference type="PROSITE-ProRule" id="PRU00221"/>
    </source>
</evidence>